<accession>A0A397SVW0</accession>
<sequence>MTVLEDNEKYENHPDYRYQDGLKFSDIEKIPKQSLTGIEFYPFLIKFDKYLIYITTLGTVNNTKTGIGYTAKFIGKYLNKYAEYIQQINLNDAIILSTTIHFKDCELQAWKAMLKVAGYHEITPFTKNESKISSKTVAIWLSKESLNQFTAFLLDKNITIPSSYKVDAAIGLPIMYLKDTKELLWHQFFELHPNGMKRIAFITCLENSKFVYHDDLDGLYLICNEYGFGIFEDLIELIYEKIGEKNIQISYICYNDIK</sequence>
<proteinExistence type="predicted"/>
<reference evidence="1 2" key="1">
    <citation type="submission" date="2018-06" db="EMBL/GenBank/DDBJ databases">
        <title>Comparative genomics reveals the genomic features of Rhizophagus irregularis, R. cerebriforme, R. diaphanum and Gigaspora rosea, and their symbiotic lifestyle signature.</title>
        <authorList>
            <person name="Morin E."/>
            <person name="San Clemente H."/>
            <person name="Chen E.C.H."/>
            <person name="De La Providencia I."/>
            <person name="Hainaut M."/>
            <person name="Kuo A."/>
            <person name="Kohler A."/>
            <person name="Murat C."/>
            <person name="Tang N."/>
            <person name="Roy S."/>
            <person name="Loubradou J."/>
            <person name="Henrissat B."/>
            <person name="Grigoriev I.V."/>
            <person name="Corradi N."/>
            <person name="Roux C."/>
            <person name="Martin F.M."/>
        </authorList>
    </citation>
    <scope>NUCLEOTIDE SEQUENCE [LARGE SCALE GENOMIC DNA]</scope>
    <source>
        <strain evidence="1 2">DAOM 227022</strain>
    </source>
</reference>
<name>A0A397SVW0_9GLOM</name>
<dbReference type="EMBL" id="QKYT01000277">
    <property type="protein sequence ID" value="RIA88145.1"/>
    <property type="molecule type" value="Genomic_DNA"/>
</dbReference>
<keyword evidence="2" id="KW-1185">Reference proteome</keyword>
<dbReference type="Proteomes" id="UP000265703">
    <property type="component" value="Unassembled WGS sequence"/>
</dbReference>
<evidence type="ECO:0000313" key="1">
    <source>
        <dbReference type="EMBL" id="RIA88145.1"/>
    </source>
</evidence>
<gene>
    <name evidence="1" type="ORF">C1645_826791</name>
</gene>
<evidence type="ECO:0000313" key="2">
    <source>
        <dbReference type="Proteomes" id="UP000265703"/>
    </source>
</evidence>
<dbReference type="OrthoDB" id="2417500at2759"/>
<organism evidence="1 2">
    <name type="scientific">Glomus cerebriforme</name>
    <dbReference type="NCBI Taxonomy" id="658196"/>
    <lineage>
        <taxon>Eukaryota</taxon>
        <taxon>Fungi</taxon>
        <taxon>Fungi incertae sedis</taxon>
        <taxon>Mucoromycota</taxon>
        <taxon>Glomeromycotina</taxon>
        <taxon>Glomeromycetes</taxon>
        <taxon>Glomerales</taxon>
        <taxon>Glomeraceae</taxon>
        <taxon>Glomus</taxon>
    </lineage>
</organism>
<protein>
    <submittedName>
        <fullName evidence="1">Uncharacterized protein</fullName>
    </submittedName>
</protein>
<comment type="caution">
    <text evidence="1">The sequence shown here is derived from an EMBL/GenBank/DDBJ whole genome shotgun (WGS) entry which is preliminary data.</text>
</comment>
<dbReference type="AlphaFoldDB" id="A0A397SVW0"/>